<dbReference type="CDD" id="cd15867">
    <property type="entry name" value="R-SNARE_YKT6"/>
    <property type="match status" value="1"/>
</dbReference>
<sequence length="200" mass="22735">MKITALLVLKCDNAAQGEAKMLANVSDVSHFNYFQRSSAREFILFVARTIAKRTPAGQRQSVQQEEYMVHSFNRGGLCAVAFVDAQYPMRSAFSVLTKVLDEYQQTFGNSWQNVEFDKSDAWPYLNEALVKYQDPAEADKLLKIQMELDETKHILHKTIDSVLARGEKLDSLVEKSTDLSMASQVFYKQAKKTNQCCTML</sequence>
<comment type="caution">
    <text evidence="11">The sequence shown here is derived from an EMBL/GenBank/DDBJ whole genome shotgun (WGS) entry which is preliminary data.</text>
</comment>
<evidence type="ECO:0000256" key="7">
    <source>
        <dbReference type="ARBA" id="ARBA00046278"/>
    </source>
</evidence>
<dbReference type="PANTHER" id="PTHR45806:SF1">
    <property type="entry name" value="SYNAPTOBREVIN HOMOLOG YKT6"/>
    <property type="match status" value="1"/>
</dbReference>
<reference evidence="11" key="1">
    <citation type="submission" date="2021-08" db="EMBL/GenBank/DDBJ databases">
        <title>WGS assembly of Ceratopteris richardii.</title>
        <authorList>
            <person name="Marchant D.B."/>
            <person name="Chen G."/>
            <person name="Jenkins J."/>
            <person name="Shu S."/>
            <person name="Leebens-Mack J."/>
            <person name="Grimwood J."/>
            <person name="Schmutz J."/>
            <person name="Soltis P."/>
            <person name="Soltis D."/>
            <person name="Chen Z.-H."/>
        </authorList>
    </citation>
    <scope>NUCLEOTIDE SEQUENCE</scope>
    <source>
        <strain evidence="11">Whitten #5841</strain>
        <tissue evidence="11">Leaf</tissue>
    </source>
</reference>
<evidence type="ECO:0000313" key="11">
    <source>
        <dbReference type="EMBL" id="KAH7284756.1"/>
    </source>
</evidence>
<comment type="similarity">
    <text evidence="1">Belongs to the synaptobrevin family.</text>
</comment>
<dbReference type="PANTHER" id="PTHR45806">
    <property type="entry name" value="SYNAPTOBREVIN HOMOLOG YKT6"/>
    <property type="match status" value="1"/>
</dbReference>
<evidence type="ECO:0000259" key="10">
    <source>
        <dbReference type="PROSITE" id="PS50892"/>
    </source>
</evidence>
<dbReference type="GO" id="GO:0006888">
    <property type="term" value="P:endoplasmic reticulum to Golgi vesicle-mediated transport"/>
    <property type="evidence" value="ECO:0007669"/>
    <property type="project" value="TreeGrafter"/>
</dbReference>
<evidence type="ECO:0000256" key="1">
    <source>
        <dbReference type="ARBA" id="ARBA00008025"/>
    </source>
</evidence>
<dbReference type="SMART" id="SM01270">
    <property type="entry name" value="Longin"/>
    <property type="match status" value="1"/>
</dbReference>
<comment type="subcellular location">
    <subcellularLocation>
        <location evidence="7">Endomembrane system</location>
        <topology evidence="7">Lipid-anchor</topology>
        <orientation evidence="7">Cytoplasmic side</orientation>
    </subcellularLocation>
</comment>
<dbReference type="OrthoDB" id="27923at2759"/>
<keyword evidence="5" id="KW-0449">Lipoprotein</keyword>
<dbReference type="Pfam" id="PF13774">
    <property type="entry name" value="Longin"/>
    <property type="match status" value="1"/>
</dbReference>
<dbReference type="GO" id="GO:0005794">
    <property type="term" value="C:Golgi apparatus"/>
    <property type="evidence" value="ECO:0007669"/>
    <property type="project" value="TreeGrafter"/>
</dbReference>
<dbReference type="Pfam" id="PF00957">
    <property type="entry name" value="Synaptobrevin"/>
    <property type="match status" value="1"/>
</dbReference>
<dbReference type="InterPro" id="IPR011012">
    <property type="entry name" value="Longin-like_dom_sf"/>
</dbReference>
<evidence type="ECO:0000256" key="8">
    <source>
        <dbReference type="PROSITE-ProRule" id="PRU00290"/>
    </source>
</evidence>
<dbReference type="SUPFAM" id="SSF58038">
    <property type="entry name" value="SNARE fusion complex"/>
    <property type="match status" value="1"/>
</dbReference>
<keyword evidence="12" id="KW-1185">Reference proteome</keyword>
<keyword evidence="2" id="KW-0488">Methylation</keyword>
<evidence type="ECO:0000256" key="4">
    <source>
        <dbReference type="ARBA" id="ARBA00023139"/>
    </source>
</evidence>
<dbReference type="Proteomes" id="UP000825935">
    <property type="component" value="Chromosome 34"/>
</dbReference>
<evidence type="ECO:0000256" key="5">
    <source>
        <dbReference type="ARBA" id="ARBA00023288"/>
    </source>
</evidence>
<dbReference type="Gene3D" id="1.20.5.110">
    <property type="match status" value="1"/>
</dbReference>
<dbReference type="OMA" id="MINEIYM"/>
<dbReference type="SUPFAM" id="SSF64356">
    <property type="entry name" value="SNARE-like"/>
    <property type="match status" value="1"/>
</dbReference>
<protein>
    <recommendedName>
        <fullName evidence="13">VAMP-like protein YKT61</fullName>
    </recommendedName>
</protein>
<dbReference type="CDD" id="cd14824">
    <property type="entry name" value="Longin"/>
    <property type="match status" value="1"/>
</dbReference>
<dbReference type="InterPro" id="IPR042855">
    <property type="entry name" value="V_SNARE_CC"/>
</dbReference>
<evidence type="ECO:0000313" key="12">
    <source>
        <dbReference type="Proteomes" id="UP000825935"/>
    </source>
</evidence>
<keyword evidence="8" id="KW-0175">Coiled coil</keyword>
<name>A0A8T2QLQ4_CERRI</name>
<proteinExistence type="inferred from homology"/>
<dbReference type="InterPro" id="IPR010908">
    <property type="entry name" value="Longin_dom"/>
</dbReference>
<gene>
    <name evidence="11" type="ORF">KP509_34G069200</name>
</gene>
<dbReference type="AlphaFoldDB" id="A0A8T2QLQ4"/>
<evidence type="ECO:0000256" key="6">
    <source>
        <dbReference type="ARBA" id="ARBA00023289"/>
    </source>
</evidence>
<dbReference type="PROSITE" id="PS50859">
    <property type="entry name" value="LONGIN"/>
    <property type="match status" value="1"/>
</dbReference>
<evidence type="ECO:0008006" key="13">
    <source>
        <dbReference type="Google" id="ProtNLM"/>
    </source>
</evidence>
<accession>A0A8T2QLQ4</accession>
<evidence type="ECO:0000256" key="2">
    <source>
        <dbReference type="ARBA" id="ARBA00022481"/>
    </source>
</evidence>
<dbReference type="InterPro" id="IPR045848">
    <property type="entry name" value="R-SNARE_YKT6"/>
</dbReference>
<dbReference type="GO" id="GO:0005484">
    <property type="term" value="F:SNAP receptor activity"/>
    <property type="evidence" value="ECO:0007669"/>
    <property type="project" value="TreeGrafter"/>
</dbReference>
<feature type="domain" description="V-SNARE coiled-coil homology" evidence="10">
    <location>
        <begin position="140"/>
        <end position="200"/>
    </location>
</feature>
<evidence type="ECO:0000259" key="9">
    <source>
        <dbReference type="PROSITE" id="PS50859"/>
    </source>
</evidence>
<keyword evidence="6" id="KW-0636">Prenylation</keyword>
<keyword evidence="4" id="KW-0564">Palmitate</keyword>
<dbReference type="PROSITE" id="PS50892">
    <property type="entry name" value="V_SNARE"/>
    <property type="match status" value="1"/>
</dbReference>
<feature type="domain" description="Longin" evidence="9">
    <location>
        <begin position="7"/>
        <end position="142"/>
    </location>
</feature>
<dbReference type="Gene3D" id="3.30.450.50">
    <property type="entry name" value="Longin domain"/>
    <property type="match status" value="1"/>
</dbReference>
<organism evidence="11 12">
    <name type="scientific">Ceratopteris richardii</name>
    <name type="common">Triangle waterfern</name>
    <dbReference type="NCBI Taxonomy" id="49495"/>
    <lineage>
        <taxon>Eukaryota</taxon>
        <taxon>Viridiplantae</taxon>
        <taxon>Streptophyta</taxon>
        <taxon>Embryophyta</taxon>
        <taxon>Tracheophyta</taxon>
        <taxon>Polypodiopsida</taxon>
        <taxon>Polypodiidae</taxon>
        <taxon>Polypodiales</taxon>
        <taxon>Pteridineae</taxon>
        <taxon>Pteridaceae</taxon>
        <taxon>Parkerioideae</taxon>
        <taxon>Ceratopteris</taxon>
    </lineage>
</organism>
<evidence type="ECO:0000256" key="3">
    <source>
        <dbReference type="ARBA" id="ARBA00023136"/>
    </source>
</evidence>
<keyword evidence="3" id="KW-0472">Membrane</keyword>
<dbReference type="EMBL" id="CM035439">
    <property type="protein sequence ID" value="KAH7284756.1"/>
    <property type="molecule type" value="Genomic_DNA"/>
</dbReference>